<name>A0ABZ2LJH7_9BACT</name>
<accession>A0ABZ2LJH7</accession>
<evidence type="ECO:0000256" key="1">
    <source>
        <dbReference type="SAM" id="MobiDB-lite"/>
    </source>
</evidence>
<dbReference type="InterPro" id="IPR023614">
    <property type="entry name" value="Porin_dom_sf"/>
</dbReference>
<dbReference type="RefSeq" id="WP_394820723.1">
    <property type="nucleotide sequence ID" value="NZ_CP089984.1"/>
</dbReference>
<dbReference type="EMBL" id="CP089984">
    <property type="protein sequence ID" value="WXB11108.1"/>
    <property type="molecule type" value="Genomic_DNA"/>
</dbReference>
<feature type="compositionally biased region" description="Pro residues" evidence="1">
    <location>
        <begin position="27"/>
        <end position="37"/>
    </location>
</feature>
<proteinExistence type="predicted"/>
<evidence type="ECO:0000313" key="3">
    <source>
        <dbReference type="Proteomes" id="UP001370348"/>
    </source>
</evidence>
<gene>
    <name evidence="2" type="ORF">LZC94_24895</name>
</gene>
<dbReference type="Gene3D" id="2.40.160.10">
    <property type="entry name" value="Porin"/>
    <property type="match status" value="1"/>
</dbReference>
<sequence length="437" mass="48906">MTAQKGEIKEQRERIEKLEAELKKLAAPPPPPPPPPAEKVVDFGMQADPTKQIVVRGYVQGEYRADKSSEDEVGQGGRLLNADRFLIRRGRLLVEREWEWASALLELDGNTTNGPTMGIQRAEASLLYRGGNAHPKPPLLAFTIGQFRSPYSAENLQSPQVRYFMERSTMSQAMFPSEIDLGARLSGALGWFRYQLAFTNGQPLGVRDYPLQDPTSAKELSFRVEAVTQPLDKLQVNVGFSGLTGRGFHREGEGTKGQLIWNDQNGDGIFQPSEITAINPVAARPSSTFKRFALTVDGQVRYRTPIGWAELSGAVYAASNMDRGLYVADPVLLGRDVRHFGYVVSLTQEIADWFVVGFRTDMYNPDSDSSDFQGAKRVQPFDMKIQTYSPLAGITFRKRGRLLFQYDFVRDHLGRDQAGLPVDLNNDRMTLRLQVDL</sequence>
<organism evidence="2 3">
    <name type="scientific">Pendulispora albinea</name>
    <dbReference type="NCBI Taxonomy" id="2741071"/>
    <lineage>
        <taxon>Bacteria</taxon>
        <taxon>Pseudomonadati</taxon>
        <taxon>Myxococcota</taxon>
        <taxon>Myxococcia</taxon>
        <taxon>Myxococcales</taxon>
        <taxon>Sorangiineae</taxon>
        <taxon>Pendulisporaceae</taxon>
        <taxon>Pendulispora</taxon>
    </lineage>
</organism>
<dbReference type="Pfam" id="PF07396">
    <property type="entry name" value="Porin_O_P"/>
    <property type="match status" value="1"/>
</dbReference>
<dbReference type="InterPro" id="IPR010870">
    <property type="entry name" value="Porin_O/P"/>
</dbReference>
<keyword evidence="3" id="KW-1185">Reference proteome</keyword>
<evidence type="ECO:0000313" key="2">
    <source>
        <dbReference type="EMBL" id="WXB11108.1"/>
    </source>
</evidence>
<reference evidence="2 3" key="1">
    <citation type="submission" date="2021-12" db="EMBL/GenBank/DDBJ databases">
        <title>Discovery of the Pendulisporaceae a myxobacterial family with distinct sporulation behavior and unique specialized metabolism.</title>
        <authorList>
            <person name="Garcia R."/>
            <person name="Popoff A."/>
            <person name="Bader C.D."/>
            <person name="Loehr J."/>
            <person name="Walesch S."/>
            <person name="Walt C."/>
            <person name="Boldt J."/>
            <person name="Bunk B."/>
            <person name="Haeckl F.J.F.P.J."/>
            <person name="Gunesch A.P."/>
            <person name="Birkelbach J."/>
            <person name="Nuebel U."/>
            <person name="Pietschmann T."/>
            <person name="Bach T."/>
            <person name="Mueller R."/>
        </authorList>
    </citation>
    <scope>NUCLEOTIDE SEQUENCE [LARGE SCALE GENOMIC DNA]</scope>
    <source>
        <strain evidence="2 3">MSr11954</strain>
    </source>
</reference>
<dbReference type="Proteomes" id="UP001370348">
    <property type="component" value="Chromosome"/>
</dbReference>
<feature type="region of interest" description="Disordered" evidence="1">
    <location>
        <begin position="18"/>
        <end position="41"/>
    </location>
</feature>
<protein>
    <submittedName>
        <fullName evidence="2">OprO/OprP family phosphate-selective porin</fullName>
    </submittedName>
</protein>